<evidence type="ECO:0000313" key="2">
    <source>
        <dbReference type="EMBL" id="CAA9244960.1"/>
    </source>
</evidence>
<feature type="compositionally biased region" description="Basic residues" evidence="1">
    <location>
        <begin position="1"/>
        <end position="24"/>
    </location>
</feature>
<evidence type="ECO:0000256" key="1">
    <source>
        <dbReference type="SAM" id="MobiDB-lite"/>
    </source>
</evidence>
<keyword evidence="2" id="KW-0223">Dioxygenase</keyword>
<feature type="compositionally biased region" description="Basic residues" evidence="1">
    <location>
        <begin position="123"/>
        <end position="146"/>
    </location>
</feature>
<dbReference type="AlphaFoldDB" id="A0A6J4IAH9"/>
<proteinExistence type="predicted"/>
<feature type="compositionally biased region" description="Basic residues" evidence="1">
    <location>
        <begin position="154"/>
        <end position="166"/>
    </location>
</feature>
<accession>A0A6J4IAH9</accession>
<feature type="compositionally biased region" description="Basic and acidic residues" evidence="1">
    <location>
        <begin position="50"/>
        <end position="79"/>
    </location>
</feature>
<keyword evidence="2" id="KW-0560">Oxidoreductase</keyword>
<protein>
    <submittedName>
        <fullName evidence="2">Catechol 1,2-dioxygenase 1</fullName>
        <ecNumber evidence="2">1.13.11.1</ecNumber>
    </submittedName>
</protein>
<organism evidence="2">
    <name type="scientific">uncultured Actinomycetospora sp</name>
    <dbReference type="NCBI Taxonomy" id="1135996"/>
    <lineage>
        <taxon>Bacteria</taxon>
        <taxon>Bacillati</taxon>
        <taxon>Actinomycetota</taxon>
        <taxon>Actinomycetes</taxon>
        <taxon>Pseudonocardiales</taxon>
        <taxon>Pseudonocardiaceae</taxon>
        <taxon>Actinomycetospora</taxon>
        <taxon>environmental samples</taxon>
    </lineage>
</organism>
<feature type="compositionally biased region" description="Basic and acidic residues" evidence="1">
    <location>
        <begin position="200"/>
        <end position="212"/>
    </location>
</feature>
<dbReference type="EC" id="1.13.11.1" evidence="2"/>
<feature type="non-terminal residue" evidence="2">
    <location>
        <position position="1"/>
    </location>
</feature>
<reference evidence="2" key="1">
    <citation type="submission" date="2020-02" db="EMBL/GenBank/DDBJ databases">
        <authorList>
            <person name="Meier V. D."/>
        </authorList>
    </citation>
    <scope>NUCLEOTIDE SEQUENCE</scope>
    <source>
        <strain evidence="2">AVDCRST_MAG54</strain>
    </source>
</reference>
<dbReference type="GO" id="GO:0018576">
    <property type="term" value="F:catechol 1,2-dioxygenase activity"/>
    <property type="evidence" value="ECO:0007669"/>
    <property type="project" value="UniProtKB-EC"/>
</dbReference>
<feature type="compositionally biased region" description="Basic and acidic residues" evidence="1">
    <location>
        <begin position="257"/>
        <end position="268"/>
    </location>
</feature>
<feature type="compositionally biased region" description="Low complexity" evidence="1">
    <location>
        <begin position="224"/>
        <end position="236"/>
    </location>
</feature>
<feature type="non-terminal residue" evidence="2">
    <location>
        <position position="297"/>
    </location>
</feature>
<feature type="region of interest" description="Disordered" evidence="1">
    <location>
        <begin position="1"/>
        <end position="187"/>
    </location>
</feature>
<gene>
    <name evidence="2" type="ORF">AVDCRST_MAG54-1702</name>
</gene>
<feature type="region of interest" description="Disordered" evidence="1">
    <location>
        <begin position="200"/>
        <end position="297"/>
    </location>
</feature>
<name>A0A6J4IAH9_9PSEU</name>
<dbReference type="EMBL" id="CADCTH010000230">
    <property type="protein sequence ID" value="CAA9244960.1"/>
    <property type="molecule type" value="Genomic_DNA"/>
</dbReference>
<sequence>DAPGHPRPHHRHDRHRGHDHRPRRGPVVDGARPARGAADELARAPPARVHTRERPHQGRVDGGDPVAHRDGADQRREAGGVHPRLRRARSVDARRAAEPPARPGGHAGDRARPLPHRGLAGARVRRRHVRRRPRSPAVRARRRPRAGRNAGARRGPRRVAGRRGGRVRVAAPGGRRGPPAREVHGARRRYVLRAHHRPARLRDPDGRAGREPHRAHRHQPLPPGARALPARRAGLRAADHPPVPGGRALPRQRRRVRGEARAGGDLHRARAGPDAGRRAERGRVVRGRLRLRPPAGL</sequence>